<dbReference type="InterPro" id="IPR004837">
    <property type="entry name" value="NaCa_Exmemb"/>
</dbReference>
<evidence type="ECO:0000313" key="8">
    <source>
        <dbReference type="Proteomes" id="UP000824049"/>
    </source>
</evidence>
<protein>
    <submittedName>
        <fullName evidence="7">Calcium/sodium antiporter</fullName>
    </submittedName>
</protein>
<feature type="domain" description="Sodium/calcium exchanger membrane region" evidence="6">
    <location>
        <begin position="166"/>
        <end position="308"/>
    </location>
</feature>
<feature type="transmembrane region" description="Helical" evidence="5">
    <location>
        <begin position="129"/>
        <end position="146"/>
    </location>
</feature>
<feature type="transmembrane region" description="Helical" evidence="5">
    <location>
        <begin position="100"/>
        <end position="117"/>
    </location>
</feature>
<keyword evidence="4 5" id="KW-0472">Membrane</keyword>
<feature type="transmembrane region" description="Helical" evidence="5">
    <location>
        <begin position="291"/>
        <end position="310"/>
    </location>
</feature>
<proteinExistence type="predicted"/>
<feature type="transmembrane region" description="Helical" evidence="5">
    <location>
        <begin position="166"/>
        <end position="184"/>
    </location>
</feature>
<dbReference type="GO" id="GO:0008273">
    <property type="term" value="F:calcium, potassium:sodium antiporter activity"/>
    <property type="evidence" value="ECO:0007669"/>
    <property type="project" value="TreeGrafter"/>
</dbReference>
<evidence type="ECO:0000256" key="4">
    <source>
        <dbReference type="ARBA" id="ARBA00023136"/>
    </source>
</evidence>
<evidence type="ECO:0000256" key="5">
    <source>
        <dbReference type="SAM" id="Phobius"/>
    </source>
</evidence>
<sequence>MIYMSFFVGLLLICRGGDWFVDAASFIARAFGIPKYIIGATIVSFATTMPEILVSVAAALKGSSVMAMGNAVGSVSANTGIILGVSLFCLPAVIQRKEYLTKNILYIGCLILLFIAFRDRIFDAGDSVFLLLGGVLFLIMNVKNAMTGRLEKEAVPVDKKELRRRIFFFFFGAACVVTGSELLIDSACVLARQFHISEEIISVTILAMGTSLPEFVTTITAIVKKESSLSVGNIVGANVIDTAFILPICTLITGESLSVAPQMAQIDMPVCILLSVIALTPMMVRGRIRRIDGAAVFVIYLIYFFIITTGQ</sequence>
<dbReference type="GO" id="GO:0005886">
    <property type="term" value="C:plasma membrane"/>
    <property type="evidence" value="ECO:0007669"/>
    <property type="project" value="TreeGrafter"/>
</dbReference>
<gene>
    <name evidence="7" type="ORF">H9968_03160</name>
</gene>
<reference evidence="7" key="2">
    <citation type="submission" date="2021-04" db="EMBL/GenBank/DDBJ databases">
        <authorList>
            <person name="Gilroy R."/>
        </authorList>
    </citation>
    <scope>NUCLEOTIDE SEQUENCE</scope>
    <source>
        <strain evidence="7">CHK179-28034</strain>
    </source>
</reference>
<dbReference type="InterPro" id="IPR004481">
    <property type="entry name" value="K/Na/Ca-exchanger"/>
</dbReference>
<dbReference type="GO" id="GO:0005262">
    <property type="term" value="F:calcium channel activity"/>
    <property type="evidence" value="ECO:0007669"/>
    <property type="project" value="TreeGrafter"/>
</dbReference>
<feature type="transmembrane region" description="Helical" evidence="5">
    <location>
        <begin position="266"/>
        <end position="284"/>
    </location>
</feature>
<dbReference type="Pfam" id="PF01699">
    <property type="entry name" value="Na_Ca_ex"/>
    <property type="match status" value="2"/>
</dbReference>
<keyword evidence="3 5" id="KW-1133">Transmembrane helix</keyword>
<keyword evidence="2 5" id="KW-0812">Transmembrane</keyword>
<accession>A0A9D2EJS1</accession>
<comment type="caution">
    <text evidence="7">The sequence shown here is derived from an EMBL/GenBank/DDBJ whole genome shotgun (WGS) entry which is preliminary data.</text>
</comment>
<dbReference type="PANTHER" id="PTHR10846:SF8">
    <property type="entry name" value="INNER MEMBRANE PROTEIN YRBG"/>
    <property type="match status" value="1"/>
</dbReference>
<feature type="transmembrane region" description="Helical" evidence="5">
    <location>
        <begin position="33"/>
        <end position="60"/>
    </location>
</feature>
<feature type="transmembrane region" description="Helical" evidence="5">
    <location>
        <begin position="72"/>
        <end position="94"/>
    </location>
</feature>
<dbReference type="Proteomes" id="UP000824049">
    <property type="component" value="Unassembled WGS sequence"/>
</dbReference>
<evidence type="ECO:0000256" key="1">
    <source>
        <dbReference type="ARBA" id="ARBA00004141"/>
    </source>
</evidence>
<evidence type="ECO:0000256" key="2">
    <source>
        <dbReference type="ARBA" id="ARBA00022692"/>
    </source>
</evidence>
<feature type="transmembrane region" description="Helical" evidence="5">
    <location>
        <begin position="234"/>
        <end position="254"/>
    </location>
</feature>
<dbReference type="AlphaFoldDB" id="A0A9D2EJS1"/>
<dbReference type="PANTHER" id="PTHR10846">
    <property type="entry name" value="SODIUM/POTASSIUM/CALCIUM EXCHANGER"/>
    <property type="match status" value="1"/>
</dbReference>
<organism evidence="7 8">
    <name type="scientific">Candidatus Anaerobutyricum stercoris</name>
    <dbReference type="NCBI Taxonomy" id="2838457"/>
    <lineage>
        <taxon>Bacteria</taxon>
        <taxon>Bacillati</taxon>
        <taxon>Bacillota</taxon>
        <taxon>Clostridia</taxon>
        <taxon>Lachnospirales</taxon>
        <taxon>Lachnospiraceae</taxon>
        <taxon>Anaerobutyricum</taxon>
    </lineage>
</organism>
<dbReference type="GO" id="GO:0006874">
    <property type="term" value="P:intracellular calcium ion homeostasis"/>
    <property type="evidence" value="ECO:0007669"/>
    <property type="project" value="TreeGrafter"/>
</dbReference>
<comment type="subcellular location">
    <subcellularLocation>
        <location evidence="1">Membrane</location>
        <topology evidence="1">Multi-pass membrane protein</topology>
    </subcellularLocation>
</comment>
<feature type="domain" description="Sodium/calcium exchanger membrane region" evidence="6">
    <location>
        <begin position="4"/>
        <end position="139"/>
    </location>
</feature>
<dbReference type="InterPro" id="IPR044880">
    <property type="entry name" value="NCX_ion-bd_dom_sf"/>
</dbReference>
<dbReference type="NCBIfam" id="TIGR00367">
    <property type="entry name" value="calcium/sodium antiporter"/>
    <property type="match status" value="1"/>
</dbReference>
<evidence type="ECO:0000313" key="7">
    <source>
        <dbReference type="EMBL" id="HIZ38914.1"/>
    </source>
</evidence>
<evidence type="ECO:0000256" key="3">
    <source>
        <dbReference type="ARBA" id="ARBA00022989"/>
    </source>
</evidence>
<reference evidence="7" key="1">
    <citation type="journal article" date="2021" name="PeerJ">
        <title>Extensive microbial diversity within the chicken gut microbiome revealed by metagenomics and culture.</title>
        <authorList>
            <person name="Gilroy R."/>
            <person name="Ravi A."/>
            <person name="Getino M."/>
            <person name="Pursley I."/>
            <person name="Horton D.L."/>
            <person name="Alikhan N.F."/>
            <person name="Baker D."/>
            <person name="Gharbi K."/>
            <person name="Hall N."/>
            <person name="Watson M."/>
            <person name="Adriaenssens E.M."/>
            <person name="Foster-Nyarko E."/>
            <person name="Jarju S."/>
            <person name="Secka A."/>
            <person name="Antonio M."/>
            <person name="Oren A."/>
            <person name="Chaudhuri R.R."/>
            <person name="La Ragione R."/>
            <person name="Hildebrand F."/>
            <person name="Pallen M.J."/>
        </authorList>
    </citation>
    <scope>NUCLEOTIDE SEQUENCE</scope>
    <source>
        <strain evidence="7">CHK179-28034</strain>
    </source>
</reference>
<evidence type="ECO:0000259" key="6">
    <source>
        <dbReference type="Pfam" id="PF01699"/>
    </source>
</evidence>
<name>A0A9D2EJS1_9FIRM</name>
<dbReference type="Gene3D" id="1.20.1420.30">
    <property type="entry name" value="NCX, central ion-binding region"/>
    <property type="match status" value="1"/>
</dbReference>
<dbReference type="EMBL" id="DXBR01000036">
    <property type="protein sequence ID" value="HIZ38914.1"/>
    <property type="molecule type" value="Genomic_DNA"/>
</dbReference>